<organism evidence="9 10">
    <name type="scientific">Mycolicibacterium chlorophenolicum</name>
    <dbReference type="NCBI Taxonomy" id="37916"/>
    <lineage>
        <taxon>Bacteria</taxon>
        <taxon>Bacillati</taxon>
        <taxon>Actinomycetota</taxon>
        <taxon>Actinomycetes</taxon>
        <taxon>Mycobacteriales</taxon>
        <taxon>Mycobacteriaceae</taxon>
        <taxon>Mycolicibacterium</taxon>
    </lineage>
</organism>
<dbReference type="AlphaFoldDB" id="A0A0J6WNQ4"/>
<keyword evidence="2" id="KW-0645">Protease</keyword>
<evidence type="ECO:0000256" key="1">
    <source>
        <dbReference type="ARBA" id="ARBA00007074"/>
    </source>
</evidence>
<feature type="compositionally biased region" description="Low complexity" evidence="6">
    <location>
        <begin position="239"/>
        <end position="249"/>
    </location>
</feature>
<evidence type="ECO:0000256" key="5">
    <source>
        <dbReference type="SAM" id="Coils"/>
    </source>
</evidence>
<comment type="caution">
    <text evidence="9">The sequence shown here is derived from an EMBL/GenBank/DDBJ whole genome shotgun (WGS) entry which is preliminary data.</text>
</comment>
<evidence type="ECO:0000256" key="6">
    <source>
        <dbReference type="SAM" id="MobiDB-lite"/>
    </source>
</evidence>
<keyword evidence="4" id="KW-0788">Thiol protease</keyword>
<name>A0A0J6WNQ4_9MYCO</name>
<dbReference type="PROSITE" id="PS51935">
    <property type="entry name" value="NLPC_P60"/>
    <property type="match status" value="1"/>
</dbReference>
<dbReference type="EC" id="3.4.-.-" evidence="9"/>
<keyword evidence="5" id="KW-0175">Coiled coil</keyword>
<dbReference type="InterPro" id="IPR038765">
    <property type="entry name" value="Papain-like_cys_pep_sf"/>
</dbReference>
<evidence type="ECO:0000256" key="3">
    <source>
        <dbReference type="ARBA" id="ARBA00022801"/>
    </source>
</evidence>
<keyword evidence="3 9" id="KW-0378">Hydrolase</keyword>
<dbReference type="PANTHER" id="PTHR47359:SF3">
    <property type="entry name" value="NLP_P60 DOMAIN-CONTAINING PROTEIN-RELATED"/>
    <property type="match status" value="1"/>
</dbReference>
<dbReference type="InterPro" id="IPR000064">
    <property type="entry name" value="NLP_P60_dom"/>
</dbReference>
<comment type="similarity">
    <text evidence="1">Belongs to the peptidase C40 family.</text>
</comment>
<dbReference type="Gene3D" id="3.90.1720.10">
    <property type="entry name" value="endopeptidase domain like (from Nostoc punctiforme)"/>
    <property type="match status" value="1"/>
</dbReference>
<evidence type="ECO:0000313" key="9">
    <source>
        <dbReference type="EMBL" id="KMO83327.1"/>
    </source>
</evidence>
<dbReference type="EMBL" id="JYNL01000005">
    <property type="protein sequence ID" value="KMO83327.1"/>
    <property type="molecule type" value="Genomic_DNA"/>
</dbReference>
<evidence type="ECO:0000256" key="7">
    <source>
        <dbReference type="SAM" id="SignalP"/>
    </source>
</evidence>
<dbReference type="RefSeq" id="WP_013470172.1">
    <property type="nucleotide sequence ID" value="NZ_JYNL01000005.1"/>
</dbReference>
<keyword evidence="7" id="KW-0732">Signal</keyword>
<feature type="signal peptide" evidence="7">
    <location>
        <begin position="1"/>
        <end position="29"/>
    </location>
</feature>
<proteinExistence type="inferred from homology"/>
<feature type="compositionally biased region" description="Low complexity" evidence="6">
    <location>
        <begin position="167"/>
        <end position="187"/>
    </location>
</feature>
<feature type="region of interest" description="Disordered" evidence="6">
    <location>
        <begin position="227"/>
        <end position="269"/>
    </location>
</feature>
<dbReference type="Pfam" id="PF00877">
    <property type="entry name" value="NLPC_P60"/>
    <property type="match status" value="1"/>
</dbReference>
<keyword evidence="10" id="KW-1185">Reference proteome</keyword>
<feature type="domain" description="NlpC/P60" evidence="8">
    <location>
        <begin position="341"/>
        <end position="473"/>
    </location>
</feature>
<feature type="region of interest" description="Disordered" evidence="6">
    <location>
        <begin position="162"/>
        <end position="187"/>
    </location>
</feature>
<dbReference type="GO" id="GO:0008234">
    <property type="term" value="F:cysteine-type peptidase activity"/>
    <property type="evidence" value="ECO:0007669"/>
    <property type="project" value="UniProtKB-KW"/>
</dbReference>
<dbReference type="NCBIfam" id="NF033741">
    <property type="entry name" value="NlpC_p60_RipA"/>
    <property type="match status" value="1"/>
</dbReference>
<feature type="chain" id="PRO_5039266757" evidence="7">
    <location>
        <begin position="30"/>
        <end position="473"/>
    </location>
</feature>
<dbReference type="SUPFAM" id="SSF54001">
    <property type="entry name" value="Cysteine proteinases"/>
    <property type="match status" value="1"/>
</dbReference>
<dbReference type="PANTHER" id="PTHR47359">
    <property type="entry name" value="PEPTIDOGLYCAN DL-ENDOPEPTIDASE CWLO"/>
    <property type="match status" value="1"/>
</dbReference>
<dbReference type="Gene3D" id="6.10.250.3150">
    <property type="match status" value="1"/>
</dbReference>
<evidence type="ECO:0000259" key="8">
    <source>
        <dbReference type="PROSITE" id="PS51935"/>
    </source>
</evidence>
<evidence type="ECO:0000256" key="4">
    <source>
        <dbReference type="ARBA" id="ARBA00022807"/>
    </source>
</evidence>
<evidence type="ECO:0000256" key="2">
    <source>
        <dbReference type="ARBA" id="ARBA00022670"/>
    </source>
</evidence>
<sequence precursor="true">MRPLRHWVSRLTAVTIGVAVLACGGGVTAQASHNGTGHSGSEISVLVADLAQANQRLADIGAQIQGQQEGVNKALVEVANARDAADAARRDVQASEQGMADANAAIAAAQRRFDDFAAATYVNGPPQALVSAASPEDIIATASADQTLALSHRNVLTDLQRARTEQANRASAARAAQQRADQAAADAERSQQAAVAALTEAQRQFGVQQAEVDRLVADRDAARARLDAARPAPSPSTQAPANAAGAESAAPDRWDRQGPAGAPAPADTGQWDTTLPMVPSANVAGDPIAIVNAVLQISATSAQVTADMGRKFLTQLGILPQASAPADPGFTNGRIPRVYGRQAMEYVIRRATSQLGVPYSWGGGNANGPSRGIDQGANTVGFDCSGLILYAFAGVGIKLEHYSGTQYNSGRKVPSSQMQRGDLIFYGPNASQHESMYLGNGQMIEAPYTGSVVKISPVRTSGMMPYVTRLIEY</sequence>
<reference evidence="9 10" key="1">
    <citation type="journal article" date="2015" name="Genome Biol. Evol.">
        <title>Characterization of Three Mycobacterium spp. with Potential Use in Bioremediation by Genome Sequencing and Comparative Genomics.</title>
        <authorList>
            <person name="Das S."/>
            <person name="Pettersson B.M."/>
            <person name="Behra P.R."/>
            <person name="Ramesh M."/>
            <person name="Dasgupta S."/>
            <person name="Bhattacharya A."/>
            <person name="Kirsebom L.A."/>
        </authorList>
    </citation>
    <scope>NUCLEOTIDE SEQUENCE [LARGE SCALE GENOMIC DNA]</scope>
    <source>
        <strain evidence="9 10">DSM 43826</strain>
    </source>
</reference>
<dbReference type="InterPro" id="IPR049836">
    <property type="entry name" value="RipA"/>
</dbReference>
<evidence type="ECO:0000313" key="10">
    <source>
        <dbReference type="Proteomes" id="UP000036513"/>
    </source>
</evidence>
<dbReference type="PROSITE" id="PS51257">
    <property type="entry name" value="PROKAR_LIPOPROTEIN"/>
    <property type="match status" value="1"/>
</dbReference>
<dbReference type="Proteomes" id="UP000036513">
    <property type="component" value="Unassembled WGS sequence"/>
</dbReference>
<dbReference type="STRING" id="37916.MCHLDSM_00523"/>
<dbReference type="InterPro" id="IPR051794">
    <property type="entry name" value="PG_Endopeptidase_C40"/>
</dbReference>
<feature type="coiled-coil region" evidence="5">
    <location>
        <begin position="71"/>
        <end position="112"/>
    </location>
</feature>
<dbReference type="GO" id="GO:0006508">
    <property type="term" value="P:proteolysis"/>
    <property type="evidence" value="ECO:0007669"/>
    <property type="project" value="UniProtKB-KW"/>
</dbReference>
<gene>
    <name evidence="9" type="primary">ripA_1</name>
    <name evidence="9" type="ORF">MCHLDSM_00523</name>
</gene>
<dbReference type="SMR" id="A0A0J6WNQ4"/>
<protein>
    <submittedName>
        <fullName evidence="9">Peptidoglycan endopeptidase RipA</fullName>
        <ecNumber evidence="9">3.4.-.-</ecNumber>
    </submittedName>
</protein>
<accession>A0A0J6WNQ4</accession>
<dbReference type="PATRIC" id="fig|37916.4.peg.570"/>